<dbReference type="SUPFAM" id="SSF56672">
    <property type="entry name" value="DNA/RNA polymerases"/>
    <property type="match status" value="1"/>
</dbReference>
<protein>
    <submittedName>
        <fullName evidence="2">Retrovirus-related Pol polyprotein from transposon RE1</fullName>
    </submittedName>
</protein>
<dbReference type="PANTHER" id="PTHR11439">
    <property type="entry name" value="GAG-POL-RELATED RETROTRANSPOSON"/>
    <property type="match status" value="1"/>
</dbReference>
<dbReference type="AlphaFoldDB" id="A0A438IBS5"/>
<proteinExistence type="predicted"/>
<evidence type="ECO:0000313" key="3">
    <source>
        <dbReference type="Proteomes" id="UP000288805"/>
    </source>
</evidence>
<reference evidence="2 3" key="1">
    <citation type="journal article" date="2018" name="PLoS Genet.">
        <title>Population sequencing reveals clonal diversity and ancestral inbreeding in the grapevine cultivar Chardonnay.</title>
        <authorList>
            <person name="Roach M.J."/>
            <person name="Johnson D.L."/>
            <person name="Bohlmann J."/>
            <person name="van Vuuren H.J."/>
            <person name="Jones S.J."/>
            <person name="Pretorius I.S."/>
            <person name="Schmidt S.A."/>
            <person name="Borneman A.R."/>
        </authorList>
    </citation>
    <scope>NUCLEOTIDE SEQUENCE [LARGE SCALE GENOMIC DNA]</scope>
    <source>
        <strain evidence="3">cv. Chardonnay</strain>
        <tissue evidence="2">Leaf</tissue>
    </source>
</reference>
<accession>A0A438IBS5</accession>
<sequence length="314" mass="36256">MLFGSSACAFPNRRIWMDKVPTKVSFFAWEASWGKILTLDKLQRRGWQFPNRCFLCGREEENANHILLHCTVVKTLWEIALAIFGVQWVFPESGLVLSQRKYATDLLQETGLLGAKPADVPMEPNLDMWKEDDDFEDSAQYRRLVGKLIYLTVTRPDIAHVMGLISQFMEKPKKCHQEADCNILRYIKKSPGKGLWFKKNKHKNLVGLVLKPNIAPWLIQILEDFSITYTDPFPMHCDNQATIHIASNPVFHERTKHIEVDCHFVRNVVTSKKICTPFTPSKDQVADMFTKALKKDDFTRLSDKLHMMDIYAPA</sequence>
<feature type="domain" description="Reverse transcriptase zinc-binding" evidence="1">
    <location>
        <begin position="8"/>
        <end position="77"/>
    </location>
</feature>
<name>A0A438IBS5_VITVI</name>
<dbReference type="PANTHER" id="PTHR11439:SF485">
    <property type="entry name" value="REVERSE TRANSCRIPTASE TY1_COPIA-TYPE DOMAIN-CONTAINING PROTEIN"/>
    <property type="match status" value="1"/>
</dbReference>
<dbReference type="Proteomes" id="UP000288805">
    <property type="component" value="Unassembled WGS sequence"/>
</dbReference>
<comment type="caution">
    <text evidence="2">The sequence shown here is derived from an EMBL/GenBank/DDBJ whole genome shotgun (WGS) entry which is preliminary data.</text>
</comment>
<evidence type="ECO:0000259" key="1">
    <source>
        <dbReference type="Pfam" id="PF13966"/>
    </source>
</evidence>
<dbReference type="CDD" id="cd09272">
    <property type="entry name" value="RNase_HI_RT_Ty1"/>
    <property type="match status" value="1"/>
</dbReference>
<evidence type="ECO:0000313" key="2">
    <source>
        <dbReference type="EMBL" id="RVW94173.1"/>
    </source>
</evidence>
<dbReference type="InterPro" id="IPR043502">
    <property type="entry name" value="DNA/RNA_pol_sf"/>
</dbReference>
<gene>
    <name evidence="2" type="primary">RE1_2834</name>
    <name evidence="2" type="ORF">CK203_038180</name>
</gene>
<organism evidence="2 3">
    <name type="scientific">Vitis vinifera</name>
    <name type="common">Grape</name>
    <dbReference type="NCBI Taxonomy" id="29760"/>
    <lineage>
        <taxon>Eukaryota</taxon>
        <taxon>Viridiplantae</taxon>
        <taxon>Streptophyta</taxon>
        <taxon>Embryophyta</taxon>
        <taxon>Tracheophyta</taxon>
        <taxon>Spermatophyta</taxon>
        <taxon>Magnoliopsida</taxon>
        <taxon>eudicotyledons</taxon>
        <taxon>Gunneridae</taxon>
        <taxon>Pentapetalae</taxon>
        <taxon>rosids</taxon>
        <taxon>Vitales</taxon>
        <taxon>Vitaceae</taxon>
        <taxon>Viteae</taxon>
        <taxon>Vitis</taxon>
    </lineage>
</organism>
<dbReference type="EMBL" id="QGNW01000124">
    <property type="protein sequence ID" value="RVW94173.1"/>
    <property type="molecule type" value="Genomic_DNA"/>
</dbReference>
<dbReference type="InterPro" id="IPR026960">
    <property type="entry name" value="RVT-Znf"/>
</dbReference>
<dbReference type="Pfam" id="PF13966">
    <property type="entry name" value="zf-RVT"/>
    <property type="match status" value="1"/>
</dbReference>